<feature type="domain" description="ABC transporter" evidence="9">
    <location>
        <begin position="369"/>
        <end position="596"/>
    </location>
</feature>
<dbReference type="SUPFAM" id="SSF52540">
    <property type="entry name" value="P-loop containing nucleoside triphosphate hydrolases"/>
    <property type="match status" value="2"/>
</dbReference>
<dbReference type="InterPro" id="IPR003439">
    <property type="entry name" value="ABC_transporter-like_ATP-bd"/>
</dbReference>
<evidence type="ECO:0000256" key="4">
    <source>
        <dbReference type="ARBA" id="ARBA00022741"/>
    </source>
</evidence>
<dbReference type="PROSITE" id="PS50929">
    <property type="entry name" value="ABC_TM1F"/>
    <property type="match status" value="2"/>
</dbReference>
<dbReference type="PROSITE" id="PS50893">
    <property type="entry name" value="ABC_TRANSPORTER_2"/>
    <property type="match status" value="1"/>
</dbReference>
<dbReference type="InterPro" id="IPR044726">
    <property type="entry name" value="ABCC_6TM_D2"/>
</dbReference>
<keyword evidence="11" id="KW-0378">Hydrolase</keyword>
<evidence type="ECO:0000256" key="6">
    <source>
        <dbReference type="ARBA" id="ARBA00022989"/>
    </source>
</evidence>
<dbReference type="OrthoDB" id="4139357at2759"/>
<dbReference type="SMART" id="SM00382">
    <property type="entry name" value="AAA"/>
    <property type="match status" value="1"/>
</dbReference>
<dbReference type="SUPFAM" id="SSF90123">
    <property type="entry name" value="ABC transporter transmembrane region"/>
    <property type="match status" value="3"/>
</dbReference>
<evidence type="ECO:0000259" key="10">
    <source>
        <dbReference type="PROSITE" id="PS50929"/>
    </source>
</evidence>
<dbReference type="GO" id="GO:0005524">
    <property type="term" value="F:ATP binding"/>
    <property type="evidence" value="ECO:0007669"/>
    <property type="project" value="UniProtKB-KW"/>
</dbReference>
<dbReference type="RefSeq" id="XP_024727966.1">
    <property type="nucleotide sequence ID" value="XM_024886092.1"/>
</dbReference>
<evidence type="ECO:0000259" key="9">
    <source>
        <dbReference type="PROSITE" id="PS50893"/>
    </source>
</evidence>
<dbReference type="Proteomes" id="UP000235371">
    <property type="component" value="Unassembled WGS sequence"/>
</dbReference>
<keyword evidence="4" id="KW-0547">Nucleotide-binding</keyword>
<name>A0A2J6SJW4_9HELO</name>
<keyword evidence="12" id="KW-1185">Reference proteome</keyword>
<organism evidence="11 12">
    <name type="scientific">Hyaloscypha bicolor E</name>
    <dbReference type="NCBI Taxonomy" id="1095630"/>
    <lineage>
        <taxon>Eukaryota</taxon>
        <taxon>Fungi</taxon>
        <taxon>Dikarya</taxon>
        <taxon>Ascomycota</taxon>
        <taxon>Pezizomycotina</taxon>
        <taxon>Leotiomycetes</taxon>
        <taxon>Helotiales</taxon>
        <taxon>Hyaloscyphaceae</taxon>
        <taxon>Hyaloscypha</taxon>
        <taxon>Hyaloscypha bicolor</taxon>
    </lineage>
</organism>
<protein>
    <submittedName>
        <fullName evidence="11">P-loop containing nucleoside triphosphate hydrolase protein</fullName>
    </submittedName>
</protein>
<dbReference type="InterPro" id="IPR011527">
    <property type="entry name" value="ABC1_TM_dom"/>
</dbReference>
<dbReference type="STRING" id="1095630.A0A2J6SJW4"/>
<evidence type="ECO:0000313" key="12">
    <source>
        <dbReference type="Proteomes" id="UP000235371"/>
    </source>
</evidence>
<dbReference type="GO" id="GO:0016887">
    <property type="term" value="F:ATP hydrolysis activity"/>
    <property type="evidence" value="ECO:0007669"/>
    <property type="project" value="InterPro"/>
</dbReference>
<dbReference type="Pfam" id="PF00664">
    <property type="entry name" value="ABC_membrane"/>
    <property type="match status" value="3"/>
</dbReference>
<keyword evidence="6 8" id="KW-1133">Transmembrane helix</keyword>
<dbReference type="PANTHER" id="PTHR24223">
    <property type="entry name" value="ATP-BINDING CASSETTE SUB-FAMILY C"/>
    <property type="match status" value="1"/>
</dbReference>
<accession>A0A2J6SJW4</accession>
<dbReference type="GO" id="GO:0016020">
    <property type="term" value="C:membrane"/>
    <property type="evidence" value="ECO:0007669"/>
    <property type="project" value="UniProtKB-SubCell"/>
</dbReference>
<keyword evidence="2" id="KW-0813">Transport</keyword>
<evidence type="ECO:0000313" key="11">
    <source>
        <dbReference type="EMBL" id="PMD51062.1"/>
    </source>
</evidence>
<feature type="transmembrane region" description="Helical" evidence="8">
    <location>
        <begin position="102"/>
        <end position="123"/>
    </location>
</feature>
<dbReference type="EMBL" id="KZ613912">
    <property type="protein sequence ID" value="PMD51062.1"/>
    <property type="molecule type" value="Genomic_DNA"/>
</dbReference>
<evidence type="ECO:0000256" key="1">
    <source>
        <dbReference type="ARBA" id="ARBA00004141"/>
    </source>
</evidence>
<dbReference type="Gene3D" id="1.20.1560.10">
    <property type="entry name" value="ABC transporter type 1, transmembrane domain"/>
    <property type="match status" value="2"/>
</dbReference>
<evidence type="ECO:0000256" key="5">
    <source>
        <dbReference type="ARBA" id="ARBA00022840"/>
    </source>
</evidence>
<dbReference type="GeneID" id="36594169"/>
<gene>
    <name evidence="11" type="ORF">K444DRAFT_656557</name>
</gene>
<dbReference type="InterPro" id="IPR050173">
    <property type="entry name" value="ABC_transporter_C-like"/>
</dbReference>
<keyword evidence="5" id="KW-0067">ATP-binding</keyword>
<proteinExistence type="predicted"/>
<keyword evidence="3 8" id="KW-0812">Transmembrane</keyword>
<dbReference type="CDD" id="cd18580">
    <property type="entry name" value="ABC_6TM_ABCC_D2"/>
    <property type="match status" value="1"/>
</dbReference>
<keyword evidence="7 8" id="KW-0472">Membrane</keyword>
<dbReference type="GO" id="GO:0140359">
    <property type="term" value="F:ABC-type transporter activity"/>
    <property type="evidence" value="ECO:0007669"/>
    <property type="project" value="InterPro"/>
</dbReference>
<dbReference type="InterPro" id="IPR036640">
    <property type="entry name" value="ABC1_TM_sf"/>
</dbReference>
<evidence type="ECO:0000256" key="2">
    <source>
        <dbReference type="ARBA" id="ARBA00022448"/>
    </source>
</evidence>
<feature type="domain" description="ABC transmembrane type-1" evidence="10">
    <location>
        <begin position="634"/>
        <end position="700"/>
    </location>
</feature>
<sequence length="1114" mass="123061">MPSDIAGHSTLSRPVLLRCYMQSTLLIFEYGTQRPALDVFSRHQFPQELHGLFSRLLFLWINLILLQGCKDIFTQADMPPLNQDMMPESTRKSMVEIWSQRVFAVAIYVGIALMTSSALVGLIHDHTIKLASVSYDNGAATTLMSTDTDGLDGIAEMVHEIWAQILEVLIGIWLLARQVGWIWPPPLFLIYLCSQMSRFVAKHLQPGQKAWNNATQDRIAAISSMLKAMRIIKMLGFQDHLSRRIQKLREIELQTASKLRWIMVYYNASANALGIFSPAITLAIFAVTSEAKGRSLETDTAFTAAAVLGMVTHPANMVMTIVPRVVSALSGFEKIQAFLLRPPLQVNRRELPKAPLAWNSAPSNLVTPGPAIRISEVQIGHPQVVLENINITIATGNFTLISGPTGSGKSTLLRMILGEAIPAHGSVSLSTQRIAYCAQRPWLPNGTIKEAIYGATNIYGSNFENFEKRYDKVLNMCCLTHDIDSLADGDQTQIGSRGLNLSGGQRQPVALARALFARCNILLLDDTFSGLDAQYFLAADHIVVLGDRGIVDQGSWQNLIIKAASIAKFASSHTSKENVVLSANYNKLSAQLRAKDATELDLARQTGDTALYGFSDFVNLLCLWLRLWTESGSSSIAFTVVLIRLALRSGSRIHQRLVNIVTSAPLSFFSQTDNGSILNRFSQDIQLIDKQLPSAFQTIVTRRFHAHFPGGFEANRTIRNLQACYAGYSSLHGREMAYYAIPACVLRVYFVRKVYLRTSRQLRYLELEARAGVFSSFLESVEGLETIRPFGWSRARPEFLLLCLQRWLNVVLDLLAAGVATTAIVIAVVFREHVSGAQVGIALNIILVANTTLLKLVENWTIMEISLGAISRLKTLEKNTPLEGGANWSMEPPANWLSSAQIEFCDITAAYHAESLAIKNLSLNVNPGQKLIVCGRTGRTDLYIRTGKTTLLLTLLRLLELRSGKIKLDGIDIKRVRLNLLRQRCFVAVSQDPLLLPEQTLRFNLDPDNSRPDGDLIDALAKAVLWSHFVESDKRVEGGIAISGFGEHPILYQKVSLLQELSVGQCQLFAICRALAKTGALRTLGVTPVVVLDEVTSSLDVATESTILLRPLAG</sequence>
<evidence type="ECO:0000256" key="3">
    <source>
        <dbReference type="ARBA" id="ARBA00022692"/>
    </source>
</evidence>
<dbReference type="InterPro" id="IPR027417">
    <property type="entry name" value="P-loop_NTPase"/>
</dbReference>
<dbReference type="PANTHER" id="PTHR24223:SF345">
    <property type="entry name" value="ABC MULTIDRUG TRANSPORTER (EUROFUNG)"/>
    <property type="match status" value="1"/>
</dbReference>
<dbReference type="AlphaFoldDB" id="A0A2J6SJW4"/>
<dbReference type="InParanoid" id="A0A2J6SJW4"/>
<dbReference type="InterPro" id="IPR003593">
    <property type="entry name" value="AAA+_ATPase"/>
</dbReference>
<evidence type="ECO:0000256" key="8">
    <source>
        <dbReference type="SAM" id="Phobius"/>
    </source>
</evidence>
<comment type="subcellular location">
    <subcellularLocation>
        <location evidence="1">Membrane</location>
        <topology evidence="1">Multi-pass membrane protein</topology>
    </subcellularLocation>
</comment>
<reference evidence="11 12" key="1">
    <citation type="submission" date="2016-04" db="EMBL/GenBank/DDBJ databases">
        <title>A degradative enzymes factory behind the ericoid mycorrhizal symbiosis.</title>
        <authorList>
            <consortium name="DOE Joint Genome Institute"/>
            <person name="Martino E."/>
            <person name="Morin E."/>
            <person name="Grelet G."/>
            <person name="Kuo A."/>
            <person name="Kohler A."/>
            <person name="Daghino S."/>
            <person name="Barry K."/>
            <person name="Choi C."/>
            <person name="Cichocki N."/>
            <person name="Clum A."/>
            <person name="Copeland A."/>
            <person name="Hainaut M."/>
            <person name="Haridas S."/>
            <person name="Labutti K."/>
            <person name="Lindquist E."/>
            <person name="Lipzen A."/>
            <person name="Khouja H.-R."/>
            <person name="Murat C."/>
            <person name="Ohm R."/>
            <person name="Olson A."/>
            <person name="Spatafora J."/>
            <person name="Veneault-Fourrey C."/>
            <person name="Henrissat B."/>
            <person name="Grigoriev I."/>
            <person name="Martin F."/>
            <person name="Perotto S."/>
        </authorList>
    </citation>
    <scope>NUCLEOTIDE SEQUENCE [LARGE SCALE GENOMIC DNA]</scope>
    <source>
        <strain evidence="11 12">E</strain>
    </source>
</reference>
<dbReference type="Pfam" id="PF00005">
    <property type="entry name" value="ABC_tran"/>
    <property type="match status" value="2"/>
</dbReference>
<dbReference type="Gene3D" id="3.40.50.300">
    <property type="entry name" value="P-loop containing nucleotide triphosphate hydrolases"/>
    <property type="match status" value="2"/>
</dbReference>
<evidence type="ECO:0000256" key="7">
    <source>
        <dbReference type="ARBA" id="ARBA00023136"/>
    </source>
</evidence>
<feature type="domain" description="ABC transmembrane type-1" evidence="10">
    <location>
        <begin position="101"/>
        <end position="327"/>
    </location>
</feature>